<keyword evidence="5 10" id="KW-1133">Transmembrane helix</keyword>
<feature type="transmembrane region" description="Helical" evidence="10">
    <location>
        <begin position="43"/>
        <end position="63"/>
    </location>
</feature>
<accession>A0ABQ6N9C7</accession>
<feature type="region of interest" description="Disordered" evidence="9">
    <location>
        <begin position="189"/>
        <end position="225"/>
    </location>
</feature>
<feature type="transmembrane region" description="Helical" evidence="10">
    <location>
        <begin position="237"/>
        <end position="258"/>
    </location>
</feature>
<evidence type="ECO:0000256" key="7">
    <source>
        <dbReference type="ARBA" id="ARBA00025100"/>
    </source>
</evidence>
<feature type="transmembrane region" description="Helical" evidence="10">
    <location>
        <begin position="12"/>
        <end position="31"/>
    </location>
</feature>
<comment type="subcellular location">
    <subcellularLocation>
        <location evidence="2">Endomembrane system</location>
    </subcellularLocation>
    <subcellularLocation>
        <location evidence="1">Membrane</location>
        <topology evidence="1">Multi-pass membrane protein</topology>
    </subcellularLocation>
</comment>
<comment type="function">
    <text evidence="7">Involved in cellular auxin homeostasis by regulating auxin metabolism. Regulates intracellular auxin accumulation at the endoplasmic reticulum and thus auxin availability for nuclear auxin signaling.</text>
</comment>
<evidence type="ECO:0000256" key="2">
    <source>
        <dbReference type="ARBA" id="ARBA00004308"/>
    </source>
</evidence>
<keyword evidence="4 10" id="KW-0812">Transmembrane</keyword>
<evidence type="ECO:0000313" key="11">
    <source>
        <dbReference type="EMBL" id="GMI51677.1"/>
    </source>
</evidence>
<feature type="transmembrane region" description="Helical" evidence="10">
    <location>
        <begin position="395"/>
        <end position="416"/>
    </location>
</feature>
<keyword evidence="6 10" id="KW-0472">Membrane</keyword>
<gene>
    <name evidence="11" type="ORF">TeGR_g7426</name>
</gene>
<name>A0ABQ6N9C7_9STRA</name>
<dbReference type="EMBL" id="BRYB01006558">
    <property type="protein sequence ID" value="GMI51677.1"/>
    <property type="molecule type" value="Genomic_DNA"/>
</dbReference>
<evidence type="ECO:0000256" key="8">
    <source>
        <dbReference type="ARBA" id="ARBA00025752"/>
    </source>
</evidence>
<dbReference type="Proteomes" id="UP001165060">
    <property type="component" value="Unassembled WGS sequence"/>
</dbReference>
<keyword evidence="3" id="KW-0813">Transport</keyword>
<sequence length="456" mass="48402">MGTTTDVFVASISAMVNIFIVSVVGYLLAIYPKGNPLVPPPALKILARLSICLFSPALIFYSVSNAMSVSLLESAMPLILFSVVQFFVGASVARCFRCFHDDLRLAKVVEVAVGVPNQISMPVMVMLSMCKSDVVNSDFGGDADQCGKTSMGLVFIFAIGFYVSFWGFGYPQFETLQSPEQRAQYYAMSNKEEKQGASETTTTRTAAGTTMTTTTNPPPPPTTATHLSRAWEFVRKALLNMYVISVYVGIIVAVIPGFQDLLYAATGALRPLGDAIETISDPLVCLNCFIMSGSLALTGKSVAAPAAEEGGGGGGEGAKDRSSSAGDMEMAELDPALPDANRPRTSSVGSATAKKAPLKTIVIHSFLRLILAPLIMILLLRLATRVGIVGKEDRIVQLIIAVEAAAPSAQLLIVSLNELGIQDLAGTIAYMYIPHYLAAVATITGWTTVAGNLIYS</sequence>
<organism evidence="11 12">
    <name type="scientific">Tetraparma gracilis</name>
    <dbReference type="NCBI Taxonomy" id="2962635"/>
    <lineage>
        <taxon>Eukaryota</taxon>
        <taxon>Sar</taxon>
        <taxon>Stramenopiles</taxon>
        <taxon>Ochrophyta</taxon>
        <taxon>Bolidophyceae</taxon>
        <taxon>Parmales</taxon>
        <taxon>Triparmaceae</taxon>
        <taxon>Tetraparma</taxon>
    </lineage>
</organism>
<evidence type="ECO:0000256" key="6">
    <source>
        <dbReference type="ARBA" id="ARBA00023136"/>
    </source>
</evidence>
<evidence type="ECO:0000313" key="12">
    <source>
        <dbReference type="Proteomes" id="UP001165060"/>
    </source>
</evidence>
<feature type="region of interest" description="Disordered" evidence="9">
    <location>
        <begin position="306"/>
        <end position="325"/>
    </location>
</feature>
<proteinExistence type="inferred from homology"/>
<evidence type="ECO:0000256" key="10">
    <source>
        <dbReference type="SAM" id="Phobius"/>
    </source>
</evidence>
<evidence type="ECO:0000256" key="4">
    <source>
        <dbReference type="ARBA" id="ARBA00022692"/>
    </source>
</evidence>
<evidence type="ECO:0000256" key="9">
    <source>
        <dbReference type="SAM" id="MobiDB-lite"/>
    </source>
</evidence>
<feature type="transmembrane region" description="Helical" evidence="10">
    <location>
        <begin position="361"/>
        <end position="383"/>
    </location>
</feature>
<feature type="transmembrane region" description="Helical" evidence="10">
    <location>
        <begin position="75"/>
        <end position="96"/>
    </location>
</feature>
<feature type="transmembrane region" description="Helical" evidence="10">
    <location>
        <begin position="436"/>
        <end position="455"/>
    </location>
</feature>
<dbReference type="PANTHER" id="PTHR31651">
    <property type="match status" value="1"/>
</dbReference>
<dbReference type="PANTHER" id="PTHR31651:SF33">
    <property type="entry name" value="PROTEIN PIN-LIKES 1"/>
    <property type="match status" value="1"/>
</dbReference>
<keyword evidence="12" id="KW-1185">Reference proteome</keyword>
<dbReference type="Pfam" id="PF03547">
    <property type="entry name" value="Mem_trans"/>
    <property type="match status" value="1"/>
</dbReference>
<evidence type="ECO:0008006" key="13">
    <source>
        <dbReference type="Google" id="ProtNLM"/>
    </source>
</evidence>
<comment type="similarity">
    <text evidence="8">Belongs to the auxin efflux carrier (TC 2.A.69.2) family.</text>
</comment>
<dbReference type="InterPro" id="IPR045033">
    <property type="entry name" value="PILS1/3/4/5/7"/>
</dbReference>
<dbReference type="InterPro" id="IPR004776">
    <property type="entry name" value="Mem_transp_PIN-like"/>
</dbReference>
<comment type="caution">
    <text evidence="11">The sequence shown here is derived from an EMBL/GenBank/DDBJ whole genome shotgun (WGS) entry which is preliminary data.</text>
</comment>
<evidence type="ECO:0000256" key="5">
    <source>
        <dbReference type="ARBA" id="ARBA00022989"/>
    </source>
</evidence>
<evidence type="ECO:0000256" key="1">
    <source>
        <dbReference type="ARBA" id="ARBA00004141"/>
    </source>
</evidence>
<reference evidence="11 12" key="1">
    <citation type="journal article" date="2023" name="Commun. Biol.">
        <title>Genome analysis of Parmales, the sister group of diatoms, reveals the evolutionary specialization of diatoms from phago-mixotrophs to photoautotrophs.</title>
        <authorList>
            <person name="Ban H."/>
            <person name="Sato S."/>
            <person name="Yoshikawa S."/>
            <person name="Yamada K."/>
            <person name="Nakamura Y."/>
            <person name="Ichinomiya M."/>
            <person name="Sato N."/>
            <person name="Blanc-Mathieu R."/>
            <person name="Endo H."/>
            <person name="Kuwata A."/>
            <person name="Ogata H."/>
        </authorList>
    </citation>
    <scope>NUCLEOTIDE SEQUENCE [LARGE SCALE GENOMIC DNA]</scope>
</reference>
<protein>
    <recommendedName>
        <fullName evidence="13">Auxin efflux carrier</fullName>
    </recommendedName>
</protein>
<feature type="compositionally biased region" description="Low complexity" evidence="9">
    <location>
        <begin position="200"/>
        <end position="215"/>
    </location>
</feature>
<evidence type="ECO:0000256" key="3">
    <source>
        <dbReference type="ARBA" id="ARBA00022448"/>
    </source>
</evidence>
<feature type="transmembrane region" description="Helical" evidence="10">
    <location>
        <begin position="149"/>
        <end position="168"/>
    </location>
</feature>